<accession>A0A183SI14</accession>
<feature type="region of interest" description="Disordered" evidence="1">
    <location>
        <begin position="67"/>
        <end position="154"/>
    </location>
</feature>
<feature type="compositionally biased region" description="Polar residues" evidence="1">
    <location>
        <begin position="138"/>
        <end position="149"/>
    </location>
</feature>
<feature type="signal peptide" evidence="2">
    <location>
        <begin position="1"/>
        <end position="17"/>
    </location>
</feature>
<proteinExistence type="predicted"/>
<feature type="compositionally biased region" description="Basic and acidic residues" evidence="1">
    <location>
        <begin position="269"/>
        <end position="280"/>
    </location>
</feature>
<name>A0A183SI14_SCHSO</name>
<gene>
    <name evidence="3" type="ORF">SSLN_LOCUS3862</name>
</gene>
<keyword evidence="2" id="KW-0732">Signal</keyword>
<feature type="compositionally biased region" description="Polar residues" evidence="1">
    <location>
        <begin position="67"/>
        <end position="76"/>
    </location>
</feature>
<feature type="compositionally biased region" description="Polar residues" evidence="1">
    <location>
        <begin position="88"/>
        <end position="103"/>
    </location>
</feature>
<reference evidence="5" key="1">
    <citation type="submission" date="2016-06" db="UniProtKB">
        <authorList>
            <consortium name="WormBaseParasite"/>
        </authorList>
    </citation>
    <scope>IDENTIFICATION</scope>
</reference>
<dbReference type="WBParaSite" id="SSLN_0000398801-mRNA-1">
    <property type="protein sequence ID" value="SSLN_0000398801-mRNA-1"/>
    <property type="gene ID" value="SSLN_0000398801"/>
</dbReference>
<evidence type="ECO:0000313" key="3">
    <source>
        <dbReference type="EMBL" id="VDL90247.1"/>
    </source>
</evidence>
<protein>
    <submittedName>
        <fullName evidence="5">Bestrophin-3</fullName>
    </submittedName>
</protein>
<evidence type="ECO:0000256" key="1">
    <source>
        <dbReference type="SAM" id="MobiDB-lite"/>
    </source>
</evidence>
<dbReference type="AlphaFoldDB" id="A0A183SI14"/>
<dbReference type="EMBL" id="UYSU01032673">
    <property type="protein sequence ID" value="VDL90247.1"/>
    <property type="molecule type" value="Genomic_DNA"/>
</dbReference>
<sequence length="334" mass="36241">MALSFALVGERLELAWAAYGVAVVPTVGLFESDILGMEAHTTPETLTWLSPPVVTVAWVLPLGRSQQRGVTGSVSPGATGGARKTRSQNRLSHQESLAVPSTSERSRGSVAAKTSETGGKRHGNGTCLPDRSRPPTEGSRQASRPSTSPRLPEDLRCQEGVPSLWHQQHHQPYLPTDLLFRDFLSPMLPVEATISMDRNTDLCPRSIPQANRSLTLKKDATLKEVEVGVKGSPHFASFFPLRGSRPSRLKFSASSLADMSDSEEETEEEKIPLSPERHGTGLEPYKVAAPSQLHLPQNGANAEDFGPLKDSRVRDPVLPSQLQYSAEAAEMIVI</sequence>
<feature type="region of interest" description="Disordered" evidence="1">
    <location>
        <begin position="255"/>
        <end position="280"/>
    </location>
</feature>
<organism evidence="5">
    <name type="scientific">Schistocephalus solidus</name>
    <name type="common">Tapeworm</name>
    <dbReference type="NCBI Taxonomy" id="70667"/>
    <lineage>
        <taxon>Eukaryota</taxon>
        <taxon>Metazoa</taxon>
        <taxon>Spiralia</taxon>
        <taxon>Lophotrochozoa</taxon>
        <taxon>Platyhelminthes</taxon>
        <taxon>Cestoda</taxon>
        <taxon>Eucestoda</taxon>
        <taxon>Diphyllobothriidea</taxon>
        <taxon>Diphyllobothriidae</taxon>
        <taxon>Schistocephalus</taxon>
    </lineage>
</organism>
<reference evidence="3 4" key="2">
    <citation type="submission" date="2018-11" db="EMBL/GenBank/DDBJ databases">
        <authorList>
            <consortium name="Pathogen Informatics"/>
        </authorList>
    </citation>
    <scope>NUCLEOTIDE SEQUENCE [LARGE SCALE GENOMIC DNA]</scope>
    <source>
        <strain evidence="3 4">NST_G2</strain>
    </source>
</reference>
<evidence type="ECO:0000313" key="4">
    <source>
        <dbReference type="Proteomes" id="UP000275846"/>
    </source>
</evidence>
<keyword evidence="4" id="KW-1185">Reference proteome</keyword>
<dbReference type="Proteomes" id="UP000275846">
    <property type="component" value="Unassembled WGS sequence"/>
</dbReference>
<feature type="chain" id="PRO_5043141173" evidence="2">
    <location>
        <begin position="18"/>
        <end position="334"/>
    </location>
</feature>
<dbReference type="OrthoDB" id="10588690at2759"/>
<evidence type="ECO:0000256" key="2">
    <source>
        <dbReference type="SAM" id="SignalP"/>
    </source>
</evidence>
<evidence type="ECO:0000313" key="5">
    <source>
        <dbReference type="WBParaSite" id="SSLN_0000398801-mRNA-1"/>
    </source>
</evidence>